<keyword evidence="2" id="KW-0472">Membrane</keyword>
<keyword evidence="4" id="KW-1185">Reference proteome</keyword>
<dbReference type="AlphaFoldDB" id="A0A2B4S081"/>
<proteinExistence type="predicted"/>
<feature type="region of interest" description="Disordered" evidence="1">
    <location>
        <begin position="372"/>
        <end position="412"/>
    </location>
</feature>
<keyword evidence="2" id="KW-0812">Transmembrane</keyword>
<reference evidence="4" key="1">
    <citation type="journal article" date="2017" name="bioRxiv">
        <title>Comparative analysis of the genomes of Stylophora pistillata and Acropora digitifera provides evidence for extensive differences between species of corals.</title>
        <authorList>
            <person name="Voolstra C.R."/>
            <person name="Li Y."/>
            <person name="Liew Y.J."/>
            <person name="Baumgarten S."/>
            <person name="Zoccola D."/>
            <person name="Flot J.-F."/>
            <person name="Tambutte S."/>
            <person name="Allemand D."/>
            <person name="Aranda M."/>
        </authorList>
    </citation>
    <scope>NUCLEOTIDE SEQUENCE [LARGE SCALE GENOMIC DNA]</scope>
</reference>
<evidence type="ECO:0000313" key="4">
    <source>
        <dbReference type="Proteomes" id="UP000225706"/>
    </source>
</evidence>
<evidence type="ECO:0000256" key="1">
    <source>
        <dbReference type="SAM" id="MobiDB-lite"/>
    </source>
</evidence>
<evidence type="ECO:0000313" key="3">
    <source>
        <dbReference type="EMBL" id="PFX22816.1"/>
    </source>
</evidence>
<protein>
    <submittedName>
        <fullName evidence="3">Uncharacterized protein</fullName>
    </submittedName>
</protein>
<organism evidence="3 4">
    <name type="scientific">Stylophora pistillata</name>
    <name type="common">Smooth cauliflower coral</name>
    <dbReference type="NCBI Taxonomy" id="50429"/>
    <lineage>
        <taxon>Eukaryota</taxon>
        <taxon>Metazoa</taxon>
        <taxon>Cnidaria</taxon>
        <taxon>Anthozoa</taxon>
        <taxon>Hexacorallia</taxon>
        <taxon>Scleractinia</taxon>
        <taxon>Astrocoeniina</taxon>
        <taxon>Pocilloporidae</taxon>
        <taxon>Stylophora</taxon>
    </lineage>
</organism>
<dbReference type="OrthoDB" id="5977588at2759"/>
<name>A0A2B4S081_STYPI</name>
<keyword evidence="2" id="KW-1133">Transmembrane helix</keyword>
<evidence type="ECO:0000256" key="2">
    <source>
        <dbReference type="SAM" id="Phobius"/>
    </source>
</evidence>
<dbReference type="EMBL" id="LSMT01000228">
    <property type="protein sequence ID" value="PFX22816.1"/>
    <property type="molecule type" value="Genomic_DNA"/>
</dbReference>
<dbReference type="Proteomes" id="UP000225706">
    <property type="component" value="Unassembled WGS sequence"/>
</dbReference>
<gene>
    <name evidence="3" type="ORF">AWC38_SpisGene12666</name>
</gene>
<feature type="transmembrane region" description="Helical" evidence="2">
    <location>
        <begin position="279"/>
        <end position="304"/>
    </location>
</feature>
<comment type="caution">
    <text evidence="3">The sequence shown here is derived from an EMBL/GenBank/DDBJ whole genome shotgun (WGS) entry which is preliminary data.</text>
</comment>
<accession>A0A2B4S081</accession>
<feature type="compositionally biased region" description="Basic and acidic residues" evidence="1">
    <location>
        <begin position="376"/>
        <end position="410"/>
    </location>
</feature>
<sequence>MTSNSSLQCRFKDISVPARMQDGFIFCDTPPMRNVDRVSVHLDVGGQLYKTKTPLYFHEPFKVSNISPSVVSPAQSIHLTISGISCKDWIRYFVRFQTANGTKKTQQGICRDSIVSCYVPEFPPSTRLRVGLTLSNRLVEWVSKKILIQYPIDAIKSTVEDVRTDTTRKGTFTFLVVLRDRFKNPLRAIEDENRKYARISVQYSSRENLGSMKFLECPMTRKINSAEDAYMLSCTGAEKEKIYFYPSINNVPLGGQEKYEATTTLCPGRNSCVAAEPKAFPFSLVLGCGGAALLLLLFAVIFLVRRACRRARYLVKRKQQEVQAVSAELEMEVSLPSHEIIEDLTRAREGELENPALEAREAIHIEECGTVQAQDDDQKKERRLEHEMRGKERKRPEEIEMSSMKEEVDGKSTCTASLPSLVGRLINLTSVEQGGTESDDDEVNLRSQAQEQTMTVIDEIDAKLQEIEKRRKQQGGEVGAQKAREIVIALRKAYGAPSSTGNFNVLPLIEELQESISSFEE</sequence>